<comment type="catalytic activity">
    <reaction evidence="12 17">
        <text>L-isoleucine + 2-oxoglutarate = (S)-3-methyl-2-oxopentanoate + L-glutamate</text>
        <dbReference type="Rhea" id="RHEA:24801"/>
        <dbReference type="ChEBI" id="CHEBI:16810"/>
        <dbReference type="ChEBI" id="CHEBI:29985"/>
        <dbReference type="ChEBI" id="CHEBI:35146"/>
        <dbReference type="ChEBI" id="CHEBI:58045"/>
        <dbReference type="EC" id="2.6.1.42"/>
    </reaction>
</comment>
<evidence type="ECO:0000256" key="17">
    <source>
        <dbReference type="RuleBase" id="RU004517"/>
    </source>
</evidence>
<evidence type="ECO:0000256" key="3">
    <source>
        <dbReference type="ARBA" id="ARBA00004931"/>
    </source>
</evidence>
<dbReference type="Gene3D" id="3.20.10.10">
    <property type="entry name" value="D-amino Acid Aminotransferase, subunit A, domain 2"/>
    <property type="match status" value="1"/>
</dbReference>
<dbReference type="GO" id="GO:0052654">
    <property type="term" value="F:L-leucine-2-oxoglutarate transaminase activity"/>
    <property type="evidence" value="ECO:0007669"/>
    <property type="project" value="RHEA"/>
</dbReference>
<keyword evidence="10 17" id="KW-0100">Branched-chain amino acid biosynthesis</keyword>
<evidence type="ECO:0000256" key="5">
    <source>
        <dbReference type="ARBA" id="ARBA00009320"/>
    </source>
</evidence>
<evidence type="ECO:0000256" key="18">
    <source>
        <dbReference type="RuleBase" id="RU004519"/>
    </source>
</evidence>
<gene>
    <name evidence="19" type="ORF">EIM92_14805</name>
</gene>
<comment type="pathway">
    <text evidence="2 18">Amino-acid biosynthesis; L-isoleucine biosynthesis; L-isoleucine from 2-oxobutanoate: step 4/4.</text>
</comment>
<dbReference type="InterPro" id="IPR036038">
    <property type="entry name" value="Aminotransferase-like"/>
</dbReference>
<accession>A0A3Q8S5C5</accession>
<sequence>MDSLHIELSQNLKQKPEPSALGFGQYFSDHMFMMEYSLEKGWHDPKIMPYGPIALDPSAMVFHYGQEVFEGMKAYRTAIGELVLFRPDMNLKRLNESCERLSIPQVEPSTLLQGITELIKIDASWIPSGEENALYIRPFIIATEPCLGVRASHTYKLMVILSPVGSYYPEGIHPVSIYVEQRYVRAFRGGTGAAKTASNYAASIKAQEDAKQSGYSQVLWLDGVESKYVEEVGSMNVFFKVNGEVITPALSGSILAGVTRDSVIALLKSWGIPVSERKVAMEELVEAHKQGLLEEAFGTGTAAVISPIGSMKWGELELSIGGGKTGKLSKKLYDTITGIQRGQLDDSLGWRYRIE</sequence>
<keyword evidence="9 16" id="KW-0663">Pyridoxal phosphate</keyword>
<dbReference type="PANTHER" id="PTHR11825">
    <property type="entry name" value="SUBGROUP IIII AMINOTRANSFERASE"/>
    <property type="match status" value="1"/>
</dbReference>
<evidence type="ECO:0000256" key="14">
    <source>
        <dbReference type="PIRSR" id="PIRSR006468-1"/>
    </source>
</evidence>
<dbReference type="EC" id="2.6.1.42" evidence="17"/>
<dbReference type="Proteomes" id="UP000273145">
    <property type="component" value="Chromosome"/>
</dbReference>
<dbReference type="InterPro" id="IPR018300">
    <property type="entry name" value="Aminotrans_IV_CS"/>
</dbReference>
<dbReference type="EMBL" id="CP034248">
    <property type="protein sequence ID" value="AZK47269.1"/>
    <property type="molecule type" value="Genomic_DNA"/>
</dbReference>
<dbReference type="GO" id="GO:0052655">
    <property type="term" value="F:L-valine-2-oxoglutarate transaminase activity"/>
    <property type="evidence" value="ECO:0007669"/>
    <property type="project" value="RHEA"/>
</dbReference>
<dbReference type="AlphaFoldDB" id="A0A3Q8S5C5"/>
<reference evidence="19 20" key="1">
    <citation type="submission" date="2018-11" db="EMBL/GenBank/DDBJ databases">
        <title>Genome sequencing of Paenibacillus lentus DSM25539(T).</title>
        <authorList>
            <person name="Kook J.-K."/>
            <person name="Park S.-N."/>
            <person name="Lim Y.K."/>
        </authorList>
    </citation>
    <scope>NUCLEOTIDE SEQUENCE [LARGE SCALE GENOMIC DNA]</scope>
    <source>
        <strain evidence="19 20">DSM 25539</strain>
    </source>
</reference>
<dbReference type="InterPro" id="IPR001544">
    <property type="entry name" value="Aminotrans_IV"/>
</dbReference>
<keyword evidence="20" id="KW-1185">Reference proteome</keyword>
<dbReference type="Gene3D" id="3.30.470.10">
    <property type="match status" value="1"/>
</dbReference>
<dbReference type="KEGG" id="plen:EIM92_14805"/>
<proteinExistence type="inferred from homology"/>
<evidence type="ECO:0000256" key="12">
    <source>
        <dbReference type="ARBA" id="ARBA00048798"/>
    </source>
</evidence>
<keyword evidence="8 17" id="KW-0808">Transferase</keyword>
<dbReference type="UniPathway" id="UPA00049">
    <property type="reaction ID" value="UER00062"/>
</dbReference>
<dbReference type="RefSeq" id="WP_125083302.1">
    <property type="nucleotide sequence ID" value="NZ_CP034248.1"/>
</dbReference>
<evidence type="ECO:0000256" key="11">
    <source>
        <dbReference type="ARBA" id="ARBA00048212"/>
    </source>
</evidence>
<keyword evidence="7 17" id="KW-0028">Amino-acid biosynthesis</keyword>
<evidence type="ECO:0000256" key="10">
    <source>
        <dbReference type="ARBA" id="ARBA00023304"/>
    </source>
</evidence>
<evidence type="ECO:0000256" key="6">
    <source>
        <dbReference type="ARBA" id="ARBA00022576"/>
    </source>
</evidence>
<dbReference type="InterPro" id="IPR005786">
    <property type="entry name" value="B_amino_transII"/>
</dbReference>
<dbReference type="GO" id="GO:0052656">
    <property type="term" value="F:L-isoleucine-2-oxoglutarate transaminase activity"/>
    <property type="evidence" value="ECO:0007669"/>
    <property type="project" value="RHEA"/>
</dbReference>
<dbReference type="PROSITE" id="PS00770">
    <property type="entry name" value="AA_TRANSFER_CLASS_4"/>
    <property type="match status" value="1"/>
</dbReference>
<evidence type="ECO:0000256" key="1">
    <source>
        <dbReference type="ARBA" id="ARBA00001933"/>
    </source>
</evidence>
<dbReference type="GO" id="GO:0009098">
    <property type="term" value="P:L-leucine biosynthetic process"/>
    <property type="evidence" value="ECO:0007669"/>
    <property type="project" value="UniProtKB-UniPathway"/>
</dbReference>
<dbReference type="PIRSF" id="PIRSF006468">
    <property type="entry name" value="BCAT1"/>
    <property type="match status" value="1"/>
</dbReference>
<evidence type="ECO:0000256" key="4">
    <source>
        <dbReference type="ARBA" id="ARBA00005072"/>
    </source>
</evidence>
<evidence type="ECO:0000256" key="13">
    <source>
        <dbReference type="ARBA" id="ARBA00049229"/>
    </source>
</evidence>
<dbReference type="Pfam" id="PF01063">
    <property type="entry name" value="Aminotran_4"/>
    <property type="match status" value="1"/>
</dbReference>
<evidence type="ECO:0000256" key="16">
    <source>
        <dbReference type="RuleBase" id="RU004516"/>
    </source>
</evidence>
<evidence type="ECO:0000256" key="9">
    <source>
        <dbReference type="ARBA" id="ARBA00022898"/>
    </source>
</evidence>
<protein>
    <recommendedName>
        <fullName evidence="17">Branched-chain-amino-acid aminotransferase</fullName>
        <ecNumber evidence="17">2.6.1.42</ecNumber>
    </recommendedName>
</protein>
<evidence type="ECO:0000256" key="15">
    <source>
        <dbReference type="RuleBase" id="RU004106"/>
    </source>
</evidence>
<evidence type="ECO:0000256" key="2">
    <source>
        <dbReference type="ARBA" id="ARBA00004824"/>
    </source>
</evidence>
<dbReference type="GO" id="GO:0009099">
    <property type="term" value="P:L-valine biosynthetic process"/>
    <property type="evidence" value="ECO:0007669"/>
    <property type="project" value="UniProtKB-UniPathway"/>
</dbReference>
<dbReference type="PANTHER" id="PTHR11825:SF44">
    <property type="entry name" value="BRANCHED-CHAIN-AMINO-ACID AMINOTRANSFERASE"/>
    <property type="match status" value="1"/>
</dbReference>
<comment type="catalytic activity">
    <reaction evidence="11 17">
        <text>L-valine + 2-oxoglutarate = 3-methyl-2-oxobutanoate + L-glutamate</text>
        <dbReference type="Rhea" id="RHEA:24813"/>
        <dbReference type="ChEBI" id="CHEBI:11851"/>
        <dbReference type="ChEBI" id="CHEBI:16810"/>
        <dbReference type="ChEBI" id="CHEBI:29985"/>
        <dbReference type="ChEBI" id="CHEBI:57762"/>
        <dbReference type="EC" id="2.6.1.42"/>
    </reaction>
</comment>
<dbReference type="NCBIfam" id="TIGR01123">
    <property type="entry name" value="ilvE_II"/>
    <property type="match status" value="1"/>
</dbReference>
<dbReference type="OrthoDB" id="9804984at2"/>
<comment type="pathway">
    <text evidence="3 18">Amino-acid biosynthesis; L-valine biosynthesis; L-valine from pyruvate: step 4/4.</text>
</comment>
<dbReference type="InterPro" id="IPR043132">
    <property type="entry name" value="BCAT-like_C"/>
</dbReference>
<dbReference type="InterPro" id="IPR043131">
    <property type="entry name" value="BCAT-like_N"/>
</dbReference>
<comment type="cofactor">
    <cofactor evidence="1 16">
        <name>pyridoxal 5'-phosphate</name>
        <dbReference type="ChEBI" id="CHEBI:597326"/>
    </cofactor>
</comment>
<evidence type="ECO:0000313" key="19">
    <source>
        <dbReference type="EMBL" id="AZK47269.1"/>
    </source>
</evidence>
<comment type="pathway">
    <text evidence="4 18">Amino-acid biosynthesis; L-leucine biosynthesis; L-leucine from 3-methyl-2-oxobutanoate: step 4/4.</text>
</comment>
<dbReference type="GO" id="GO:0009097">
    <property type="term" value="P:isoleucine biosynthetic process"/>
    <property type="evidence" value="ECO:0007669"/>
    <property type="project" value="UniProtKB-UniPathway"/>
</dbReference>
<dbReference type="CDD" id="cd01557">
    <property type="entry name" value="BCAT_beta_family"/>
    <property type="match status" value="1"/>
</dbReference>
<organism evidence="19 20">
    <name type="scientific">Paenibacillus lentus</name>
    <dbReference type="NCBI Taxonomy" id="1338368"/>
    <lineage>
        <taxon>Bacteria</taxon>
        <taxon>Bacillati</taxon>
        <taxon>Bacillota</taxon>
        <taxon>Bacilli</taxon>
        <taxon>Bacillales</taxon>
        <taxon>Paenibacillaceae</taxon>
        <taxon>Paenibacillus</taxon>
    </lineage>
</organism>
<comment type="similarity">
    <text evidence="5 15">Belongs to the class-IV pyridoxal-phosphate-dependent aminotransferase family.</text>
</comment>
<name>A0A3Q8S5C5_9BACL</name>
<evidence type="ECO:0000256" key="7">
    <source>
        <dbReference type="ARBA" id="ARBA00022605"/>
    </source>
</evidence>
<evidence type="ECO:0000256" key="8">
    <source>
        <dbReference type="ARBA" id="ARBA00022679"/>
    </source>
</evidence>
<comment type="catalytic activity">
    <reaction evidence="13 17">
        <text>L-leucine + 2-oxoglutarate = 4-methyl-2-oxopentanoate + L-glutamate</text>
        <dbReference type="Rhea" id="RHEA:18321"/>
        <dbReference type="ChEBI" id="CHEBI:16810"/>
        <dbReference type="ChEBI" id="CHEBI:17865"/>
        <dbReference type="ChEBI" id="CHEBI:29985"/>
        <dbReference type="ChEBI" id="CHEBI:57427"/>
        <dbReference type="EC" id="2.6.1.42"/>
    </reaction>
</comment>
<keyword evidence="6 17" id="KW-0032">Aminotransferase</keyword>
<dbReference type="UniPathway" id="UPA00048">
    <property type="reaction ID" value="UER00073"/>
</dbReference>
<dbReference type="NCBIfam" id="NF009897">
    <property type="entry name" value="PRK13357.1"/>
    <property type="match status" value="1"/>
</dbReference>
<dbReference type="InterPro" id="IPR033939">
    <property type="entry name" value="BCAT_family"/>
</dbReference>
<dbReference type="UniPathway" id="UPA00047">
    <property type="reaction ID" value="UER00058"/>
</dbReference>
<feature type="modified residue" description="N6-(pyridoxal phosphate)lysine" evidence="14">
    <location>
        <position position="195"/>
    </location>
</feature>
<evidence type="ECO:0000313" key="20">
    <source>
        <dbReference type="Proteomes" id="UP000273145"/>
    </source>
</evidence>
<dbReference type="SUPFAM" id="SSF56752">
    <property type="entry name" value="D-aminoacid aminotransferase-like PLP-dependent enzymes"/>
    <property type="match status" value="1"/>
</dbReference>